<name>A0A0C1QQF9_9CYAN</name>
<reference evidence="2" key="1">
    <citation type="journal article" date="2015" name="Genome Announc.">
        <title>Draft Genome Sequence of Tolypothrix boutellei Strain VB521301.</title>
        <authorList>
            <person name="Chandrababunaidu M.M."/>
            <person name="Singh D."/>
            <person name="Sen D."/>
            <person name="Bhan S."/>
            <person name="Das S."/>
            <person name="Gupta A."/>
            <person name="Adhikary S.P."/>
            <person name="Tripathy S."/>
        </authorList>
    </citation>
    <scope>NUCLEOTIDE SEQUENCE</scope>
    <source>
        <strain evidence="2">VB521301</strain>
    </source>
</reference>
<evidence type="ECO:0000313" key="1">
    <source>
        <dbReference type="EMBL" id="KAF3888748.1"/>
    </source>
</evidence>
<dbReference type="Pfam" id="PF08846">
    <property type="entry name" value="DUF1816"/>
    <property type="match status" value="1"/>
</dbReference>
<dbReference type="EMBL" id="JHEG02000059">
    <property type="protein sequence ID" value="KIE07744.1"/>
    <property type="molecule type" value="Genomic_DNA"/>
</dbReference>
<dbReference type="RefSeq" id="WP_038075138.1">
    <property type="nucleotide sequence ID" value="NZ_JHEG04000001.1"/>
</dbReference>
<dbReference type="AlphaFoldDB" id="A0A0C1QQF9"/>
<proteinExistence type="predicted"/>
<protein>
    <submittedName>
        <fullName evidence="1">DUF1816 domain-containing protein</fullName>
    </submittedName>
</protein>
<evidence type="ECO:0000313" key="2">
    <source>
        <dbReference type="EMBL" id="KIE07744.1"/>
    </source>
</evidence>
<sequence>MCNLKKVLLLYSMQKSPEDWWVEIMTTKPRCIYYFGPFLNREEAVIAYSGYVEDLTDEGAQGLVVVIKRCAPEVLTICDEDEDEKDIN</sequence>
<reference evidence="1" key="2">
    <citation type="submission" date="2019-11" db="EMBL/GenBank/DDBJ databases">
        <title>Improved Assembly of Tolypothrix boutellei genome.</title>
        <authorList>
            <person name="Sarangi A.N."/>
            <person name="Mukherjee M."/>
            <person name="Ghosh S."/>
            <person name="Singh D."/>
            <person name="Das A."/>
            <person name="Kant S."/>
            <person name="Prusty A."/>
            <person name="Tripathy S."/>
        </authorList>
    </citation>
    <scope>NUCLEOTIDE SEQUENCE</scope>
    <source>
        <strain evidence="1">VB521301</strain>
    </source>
</reference>
<dbReference type="Proteomes" id="UP000029738">
    <property type="component" value="Unassembled WGS sequence"/>
</dbReference>
<keyword evidence="3" id="KW-1185">Reference proteome</keyword>
<dbReference type="STRING" id="1479485.DA73_0242805"/>
<gene>
    <name evidence="2" type="ORF">DA73_0242805</name>
    <name evidence="1" type="ORF">DA73_0400027150</name>
</gene>
<comment type="caution">
    <text evidence="2">The sequence shown here is derived from an EMBL/GenBank/DDBJ whole genome shotgun (WGS) entry which is preliminary data.</text>
</comment>
<evidence type="ECO:0000313" key="3">
    <source>
        <dbReference type="Proteomes" id="UP000029738"/>
    </source>
</evidence>
<accession>A0A0C1QQF9</accession>
<dbReference type="EMBL" id="JHEG04000001">
    <property type="protein sequence ID" value="KAF3888748.1"/>
    <property type="molecule type" value="Genomic_DNA"/>
</dbReference>
<organism evidence="2">
    <name type="scientific">Tolypothrix bouteillei VB521301</name>
    <dbReference type="NCBI Taxonomy" id="1479485"/>
    <lineage>
        <taxon>Bacteria</taxon>
        <taxon>Bacillati</taxon>
        <taxon>Cyanobacteriota</taxon>
        <taxon>Cyanophyceae</taxon>
        <taxon>Nostocales</taxon>
        <taxon>Tolypothrichaceae</taxon>
        <taxon>Tolypothrix</taxon>
    </lineage>
</organism>
<dbReference type="InterPro" id="IPR014945">
    <property type="entry name" value="DUF1816"/>
</dbReference>